<sequence>MTTHEESVLDWPMPRLCPLLPPDRYAELRSVPPQRVRLDDGTPAWIVSRYQDVREAMMNPAPSVDNTLPGFLQHLPVPPVPRAQSFMRMDPPEHTRLRRTVCRNQWAGLSSVVGAAGADEE</sequence>
<dbReference type="Gene3D" id="1.10.630.10">
    <property type="entry name" value="Cytochrome P450"/>
    <property type="match status" value="1"/>
</dbReference>
<evidence type="ECO:0000256" key="1">
    <source>
        <dbReference type="ARBA" id="ARBA00010617"/>
    </source>
</evidence>
<gene>
    <name evidence="2" type="ORF">ABB07_38775</name>
</gene>
<name>A0ABN4GPP9_9ACTN</name>
<dbReference type="PANTHER" id="PTHR46696:SF1">
    <property type="entry name" value="CYTOCHROME P450 YJIB-RELATED"/>
    <property type="match status" value="1"/>
</dbReference>
<accession>A0ABN4GPP9</accession>
<dbReference type="Proteomes" id="UP000035366">
    <property type="component" value="Plasmid unnamed_1"/>
</dbReference>
<dbReference type="InterPro" id="IPR036396">
    <property type="entry name" value="Cyt_P450_sf"/>
</dbReference>
<reference evidence="2 3" key="1">
    <citation type="journal article" date="2015" name="ISME J.">
        <title>Draft Genome Sequence of Streptomyces incarnatus NRRL8089, which Produces the Nucleoside Antibiotic Sinefungin.</title>
        <authorList>
            <person name="Oshima K."/>
            <person name="Hattori M."/>
            <person name="Shimizu H."/>
            <person name="Fukuda K."/>
            <person name="Nemoto M."/>
            <person name="Inagaki K."/>
            <person name="Tamura T."/>
        </authorList>
    </citation>
    <scope>NUCLEOTIDE SEQUENCE [LARGE SCALE GENOMIC DNA]</scope>
    <source>
        <strain evidence="2 3">NRRL 8089</strain>
    </source>
</reference>
<comment type="similarity">
    <text evidence="1">Belongs to the cytochrome P450 family.</text>
</comment>
<proteinExistence type="inferred from homology"/>
<evidence type="ECO:0000313" key="3">
    <source>
        <dbReference type="Proteomes" id="UP000035366"/>
    </source>
</evidence>
<evidence type="ECO:0000313" key="2">
    <source>
        <dbReference type="EMBL" id="AKJ15770.1"/>
    </source>
</evidence>
<keyword evidence="3" id="KW-1185">Reference proteome</keyword>
<dbReference type="EMBL" id="CP011498">
    <property type="protein sequence ID" value="AKJ15770.1"/>
    <property type="molecule type" value="Genomic_DNA"/>
</dbReference>
<evidence type="ECO:0008006" key="4">
    <source>
        <dbReference type="Google" id="ProtNLM"/>
    </source>
</evidence>
<dbReference type="PANTHER" id="PTHR46696">
    <property type="entry name" value="P450, PUTATIVE (EUROFUNG)-RELATED"/>
    <property type="match status" value="1"/>
</dbReference>
<keyword evidence="2" id="KW-0614">Plasmid</keyword>
<geneLocation type="plasmid" evidence="2 3">
    <name>unnamed_1</name>
</geneLocation>
<dbReference type="RefSeq" id="WP_208903862.1">
    <property type="nucleotide sequence ID" value="NZ_CP011498.1"/>
</dbReference>
<dbReference type="SUPFAM" id="SSF48264">
    <property type="entry name" value="Cytochrome P450"/>
    <property type="match status" value="1"/>
</dbReference>
<organism evidence="2 3">
    <name type="scientific">Streptomyces incarnatus</name>
    <dbReference type="NCBI Taxonomy" id="665007"/>
    <lineage>
        <taxon>Bacteria</taxon>
        <taxon>Bacillati</taxon>
        <taxon>Actinomycetota</taxon>
        <taxon>Actinomycetes</taxon>
        <taxon>Kitasatosporales</taxon>
        <taxon>Streptomycetaceae</taxon>
        <taxon>Streptomyces</taxon>
    </lineage>
</organism>
<protein>
    <recommendedName>
        <fullName evidence="4">Cytochrome P450</fullName>
    </recommendedName>
</protein>